<dbReference type="Proteomes" id="UP000694920">
    <property type="component" value="Unplaced"/>
</dbReference>
<evidence type="ECO:0000256" key="1">
    <source>
        <dbReference type="ARBA" id="ARBA00022490"/>
    </source>
</evidence>
<reference evidence="6" key="1">
    <citation type="submission" date="2025-08" db="UniProtKB">
        <authorList>
            <consortium name="RefSeq"/>
        </authorList>
    </citation>
    <scope>IDENTIFICATION</scope>
</reference>
<organism evidence="5 6">
    <name type="scientific">Cephus cinctus</name>
    <name type="common">Wheat stem sawfly</name>
    <dbReference type="NCBI Taxonomy" id="211228"/>
    <lineage>
        <taxon>Eukaryota</taxon>
        <taxon>Metazoa</taxon>
        <taxon>Ecdysozoa</taxon>
        <taxon>Arthropoda</taxon>
        <taxon>Hexapoda</taxon>
        <taxon>Insecta</taxon>
        <taxon>Pterygota</taxon>
        <taxon>Neoptera</taxon>
        <taxon>Endopterygota</taxon>
        <taxon>Hymenoptera</taxon>
        <taxon>Cephoidea</taxon>
        <taxon>Cephidae</taxon>
        <taxon>Cephus</taxon>
    </lineage>
</organism>
<dbReference type="GO" id="GO:0060294">
    <property type="term" value="P:cilium movement involved in cell motility"/>
    <property type="evidence" value="ECO:0007669"/>
    <property type="project" value="TreeGrafter"/>
</dbReference>
<evidence type="ECO:0000313" key="6">
    <source>
        <dbReference type="RefSeq" id="XP_015605095.1"/>
    </source>
</evidence>
<dbReference type="RefSeq" id="XP_015605095.1">
    <property type="nucleotide sequence ID" value="XM_015749609.2"/>
</dbReference>
<proteinExistence type="predicted"/>
<evidence type="ECO:0000256" key="4">
    <source>
        <dbReference type="SAM" id="Coils"/>
    </source>
</evidence>
<keyword evidence="3" id="KW-0677">Repeat</keyword>
<dbReference type="Gene3D" id="2.130.10.10">
    <property type="entry name" value="YVTN repeat-like/Quinoprotein amine dehydrogenase"/>
    <property type="match status" value="1"/>
</dbReference>
<evidence type="ECO:0000256" key="3">
    <source>
        <dbReference type="ARBA" id="ARBA00022737"/>
    </source>
</evidence>
<protein>
    <submittedName>
        <fullName evidence="6">WD repeat-containing protein 63-like</fullName>
    </submittedName>
</protein>
<dbReference type="GO" id="GO:0045504">
    <property type="term" value="F:dynein heavy chain binding"/>
    <property type="evidence" value="ECO:0007669"/>
    <property type="project" value="TreeGrafter"/>
</dbReference>
<dbReference type="GO" id="GO:0045503">
    <property type="term" value="F:dynein light chain binding"/>
    <property type="evidence" value="ECO:0007669"/>
    <property type="project" value="TreeGrafter"/>
</dbReference>
<keyword evidence="5" id="KW-1185">Reference proteome</keyword>
<dbReference type="PANTHER" id="PTHR12442">
    <property type="entry name" value="DYNEIN INTERMEDIATE CHAIN"/>
    <property type="match status" value="1"/>
</dbReference>
<dbReference type="GO" id="GO:0036156">
    <property type="term" value="C:inner dynein arm"/>
    <property type="evidence" value="ECO:0007669"/>
    <property type="project" value="TreeGrafter"/>
</dbReference>
<dbReference type="GO" id="GO:0036159">
    <property type="term" value="P:inner dynein arm assembly"/>
    <property type="evidence" value="ECO:0007669"/>
    <property type="project" value="TreeGrafter"/>
</dbReference>
<evidence type="ECO:0000313" key="5">
    <source>
        <dbReference type="Proteomes" id="UP000694920"/>
    </source>
</evidence>
<keyword evidence="2" id="KW-0853">WD repeat</keyword>
<dbReference type="KEGG" id="ccin:107272451"/>
<sequence length="1030" mass="119368">MSVKRVEWQLSWLALDESIEDTVHLHLTKETQRVLGCAIGEDVFLEYPWAYIPQHLVKGLANQDGSGLESVRERIMKYEGEYFLVGYASTELDSTSYVICSTEDARDRIRRRNREITMKIIAKADNMVRKTARPWVSRGSELEVDQTFAVKSRPLFQVEICLPTHLLGETRQLAGRSADDARDGYIKIVPRFEKFDNISMNLISKCVQTHLPGQEVGVQTYPGYPKRVWSQYEYEYTFPEMEYKDEDDQEEELQEGETIENVGEDKDVTVERKKPLEIFLESRANEMIENIRYNAAINMYRNDITELARDPLRDTVPKNIMVYEEYQSFIDLAFTQGKIISDVSWHPCLTGTAAVCYTQVSGCSLIQKLTEARSTNCDLNSSALIWSFSDNLHPKIVLEDFREVHSLSFCPFREDVIVGGCTNGQIVIWYLADSLRSVLEKQSDTGDECSGSKILRLPVIAASNRLQSHSLCIRNIHWLPTNYQVESDGKLSKLTEETSLQFMTISEDGCIAFWDLCWQPVSISSPKLVKITLKTVNTLTENNLKNLDGILKPIYRVHIQVTKESPNFIPLSLQASAPNRFLEKIYHDMSVEDQFDLSKVKRFSIELDRSKDTFTRMFWIGTLEGDFLICTWEGHEFSTEVASSEISKITNRSAAHDGPVIDIKRCPHMHEILLTIGGHVFAVWKDDFLVSPLFWRRRSCRYTACSWSNRPAIFLVARHDGTLETWDIRFDTREPVFLQTISGNSITGLYLHVLPAARSLIGVGDGNGAFRVLVEPKESAEELTDRAAWFREFVTHELSRKREFLNWQNEYLKSDSKALERKSARIAEEARRKHEEARERFQKEQRELARIEEERRLRNVPMSKAAIWKRADHERMKTVLLKKKNFVPEELEVARRPLVLQQEERIRKLTKAKKECELHEKYFSAAVSLEFPDQQKRDSITGPVLGKNHEMSLLDIREMDKKEFFKIQNEFSSRIKLDSKIPKFDWNFAMREGRERLDRSNNTEFSKSLKKRERLSRVLQKSKLKDDEAV</sequence>
<dbReference type="InterPro" id="IPR015943">
    <property type="entry name" value="WD40/YVTN_repeat-like_dom_sf"/>
</dbReference>
<keyword evidence="4" id="KW-0175">Coiled coil</keyword>
<dbReference type="InterPro" id="IPR050687">
    <property type="entry name" value="Dynein_IC"/>
</dbReference>
<accession>A0AAJ7C994</accession>
<keyword evidence="1" id="KW-0963">Cytoplasm</keyword>
<gene>
    <name evidence="6" type="primary">LOC107272451</name>
</gene>
<dbReference type="AlphaFoldDB" id="A0AAJ7C994"/>
<feature type="coiled-coil region" evidence="4">
    <location>
        <begin position="824"/>
        <end position="854"/>
    </location>
</feature>
<dbReference type="GeneID" id="107272451"/>
<dbReference type="SUPFAM" id="SSF50978">
    <property type="entry name" value="WD40 repeat-like"/>
    <property type="match status" value="1"/>
</dbReference>
<evidence type="ECO:0000256" key="2">
    <source>
        <dbReference type="ARBA" id="ARBA00022574"/>
    </source>
</evidence>
<dbReference type="InterPro" id="IPR036322">
    <property type="entry name" value="WD40_repeat_dom_sf"/>
</dbReference>
<dbReference type="PANTHER" id="PTHR12442:SF5">
    <property type="entry name" value="DYNEIN AXONEMAL INTERMEDIATE CHAIN 3"/>
    <property type="match status" value="1"/>
</dbReference>
<name>A0AAJ7C994_CEPCN</name>